<evidence type="ECO:0000256" key="1">
    <source>
        <dbReference type="SAM" id="MobiDB-lite"/>
    </source>
</evidence>
<dbReference type="AlphaFoldDB" id="A0ABD0KEZ5"/>
<keyword evidence="3" id="KW-1185">Reference proteome</keyword>
<feature type="compositionally biased region" description="Polar residues" evidence="1">
    <location>
        <begin position="71"/>
        <end position="85"/>
    </location>
</feature>
<proteinExistence type="predicted"/>
<evidence type="ECO:0000313" key="2">
    <source>
        <dbReference type="EMBL" id="KAK7485601.1"/>
    </source>
</evidence>
<dbReference type="Proteomes" id="UP001519460">
    <property type="component" value="Unassembled WGS sequence"/>
</dbReference>
<sequence length="119" mass="13411">MLDSFRSMQQFRAPRGWTDSHIEAPLLVTHNKMAAKCTGIMSRCFTKSSKALFQRMRQKMRYSRHGLGSGFAQQADSATQRSQEQADAVSRDGRHIQAGSLLSRNLVHVEPTIHAAHCR</sequence>
<name>A0ABD0KEZ5_9CAEN</name>
<gene>
    <name evidence="2" type="ORF">BaRGS_00023176</name>
</gene>
<evidence type="ECO:0000313" key="3">
    <source>
        <dbReference type="Proteomes" id="UP001519460"/>
    </source>
</evidence>
<organism evidence="2 3">
    <name type="scientific">Batillaria attramentaria</name>
    <dbReference type="NCBI Taxonomy" id="370345"/>
    <lineage>
        <taxon>Eukaryota</taxon>
        <taxon>Metazoa</taxon>
        <taxon>Spiralia</taxon>
        <taxon>Lophotrochozoa</taxon>
        <taxon>Mollusca</taxon>
        <taxon>Gastropoda</taxon>
        <taxon>Caenogastropoda</taxon>
        <taxon>Sorbeoconcha</taxon>
        <taxon>Cerithioidea</taxon>
        <taxon>Batillariidae</taxon>
        <taxon>Batillaria</taxon>
    </lineage>
</organism>
<protein>
    <submittedName>
        <fullName evidence="2">Uncharacterized protein</fullName>
    </submittedName>
</protein>
<reference evidence="2 3" key="1">
    <citation type="journal article" date="2023" name="Sci. Data">
        <title>Genome assembly of the Korean intertidal mud-creeper Batillaria attramentaria.</title>
        <authorList>
            <person name="Patra A.K."/>
            <person name="Ho P.T."/>
            <person name="Jun S."/>
            <person name="Lee S.J."/>
            <person name="Kim Y."/>
            <person name="Won Y.J."/>
        </authorList>
    </citation>
    <scope>NUCLEOTIDE SEQUENCE [LARGE SCALE GENOMIC DNA]</scope>
    <source>
        <strain evidence="2">Wonlab-2016</strain>
    </source>
</reference>
<comment type="caution">
    <text evidence="2">The sequence shown here is derived from an EMBL/GenBank/DDBJ whole genome shotgun (WGS) entry which is preliminary data.</text>
</comment>
<dbReference type="EMBL" id="JACVVK020000192">
    <property type="protein sequence ID" value="KAK7485601.1"/>
    <property type="molecule type" value="Genomic_DNA"/>
</dbReference>
<accession>A0ABD0KEZ5</accession>
<feature type="region of interest" description="Disordered" evidence="1">
    <location>
        <begin position="66"/>
        <end position="94"/>
    </location>
</feature>